<feature type="compositionally biased region" description="Basic and acidic residues" evidence="14">
    <location>
        <begin position="120"/>
        <end position="129"/>
    </location>
</feature>
<dbReference type="PANTHER" id="PTHR12588:SF0">
    <property type="entry name" value="INOSITOL OXYGENASE"/>
    <property type="match status" value="1"/>
</dbReference>
<name>A0AAE1Q017_9EUCA</name>
<dbReference type="InterPro" id="IPR007828">
    <property type="entry name" value="Inositol_oxygenase"/>
</dbReference>
<comment type="caution">
    <text evidence="15">The sequence shown here is derived from an EMBL/GenBank/DDBJ whole genome shotgun (WGS) entry which is preliminary data.</text>
</comment>
<feature type="region of interest" description="Disordered" evidence="14">
    <location>
        <begin position="115"/>
        <end position="151"/>
    </location>
</feature>
<evidence type="ECO:0000256" key="6">
    <source>
        <dbReference type="ARBA" id="ARBA00022490"/>
    </source>
</evidence>
<keyword evidence="9 12" id="KW-0408">Iron</keyword>
<sequence length="151" mass="17152">MSALEKLNDFVDESDPDVNESNIIHAFQTAERLREAHPEKDWLHLTGLIHDLGMVMAFYGEPQWSTTGDTFVVGCEFVKSIVYRDTTFKHNPDLYNPKFKVSSSVESVRFTIDEEAMDVSGRKNRERSLSSHSQGSGQNKKTKRSGQPRNS</sequence>
<gene>
    <name evidence="15" type="ORF">Pmani_011473</name>
</gene>
<evidence type="ECO:0000256" key="8">
    <source>
        <dbReference type="ARBA" id="ARBA00023002"/>
    </source>
</evidence>
<feature type="binding site" evidence="12">
    <location>
        <position position="51"/>
    </location>
    <ligand>
        <name>Fe cation</name>
        <dbReference type="ChEBI" id="CHEBI:24875"/>
        <label>1</label>
    </ligand>
</feature>
<evidence type="ECO:0000256" key="12">
    <source>
        <dbReference type="PIRSR" id="PIRSR607828-2"/>
    </source>
</evidence>
<evidence type="ECO:0000256" key="13">
    <source>
        <dbReference type="RuleBase" id="RU367039"/>
    </source>
</evidence>
<keyword evidence="8 13" id="KW-0560">Oxidoreductase</keyword>
<comment type="catalytic activity">
    <reaction evidence="11 13">
        <text>myo-inositol + O2 = D-glucuronate + H2O + H(+)</text>
        <dbReference type="Rhea" id="RHEA:23696"/>
        <dbReference type="ChEBI" id="CHEBI:15377"/>
        <dbReference type="ChEBI" id="CHEBI:15378"/>
        <dbReference type="ChEBI" id="CHEBI:15379"/>
        <dbReference type="ChEBI" id="CHEBI:17268"/>
        <dbReference type="ChEBI" id="CHEBI:58720"/>
        <dbReference type="EC" id="1.13.99.1"/>
    </reaction>
</comment>
<comment type="cofactor">
    <cofactor evidence="12 13">
        <name>Fe cation</name>
        <dbReference type="ChEBI" id="CHEBI:24875"/>
    </cofactor>
    <text evidence="12 13">Binds 2 iron ions per subunit.</text>
</comment>
<dbReference type="GO" id="GO:0050113">
    <property type="term" value="F:inositol oxygenase activity"/>
    <property type="evidence" value="ECO:0007669"/>
    <property type="project" value="UniProtKB-UniRule"/>
</dbReference>
<comment type="subcellular location">
    <subcellularLocation>
        <location evidence="1 13">Cytoplasm</location>
    </subcellularLocation>
</comment>
<comment type="pathway">
    <text evidence="2 13">Polyol metabolism; myo-inositol degradation into D-glucuronate; D-glucuronate from myo-inositol: step 1/1.</text>
</comment>
<keyword evidence="16" id="KW-1185">Reference proteome</keyword>
<dbReference type="EMBL" id="JAWZYT010000919">
    <property type="protein sequence ID" value="KAK4317473.1"/>
    <property type="molecule type" value="Genomic_DNA"/>
</dbReference>
<evidence type="ECO:0000256" key="4">
    <source>
        <dbReference type="ARBA" id="ARBA00011919"/>
    </source>
</evidence>
<evidence type="ECO:0000256" key="11">
    <source>
        <dbReference type="ARBA" id="ARBA00048271"/>
    </source>
</evidence>
<dbReference type="GO" id="GO:0019310">
    <property type="term" value="P:inositol catabolic process"/>
    <property type="evidence" value="ECO:0007669"/>
    <property type="project" value="UniProtKB-UniRule"/>
</dbReference>
<protein>
    <recommendedName>
        <fullName evidence="5 13">Inositol oxygenase</fullName>
        <ecNumber evidence="4 13">1.13.99.1</ecNumber>
    </recommendedName>
    <alternativeName>
        <fullName evidence="10 13">Myo-inositol oxygenase</fullName>
    </alternativeName>
</protein>
<feature type="binding site" evidence="12">
    <location>
        <position position="50"/>
    </location>
    <ligand>
        <name>Fe cation</name>
        <dbReference type="ChEBI" id="CHEBI:24875"/>
        <label>1</label>
    </ligand>
</feature>
<evidence type="ECO:0000256" key="14">
    <source>
        <dbReference type="SAM" id="MobiDB-lite"/>
    </source>
</evidence>
<evidence type="ECO:0000256" key="5">
    <source>
        <dbReference type="ARBA" id="ARBA00019269"/>
    </source>
</evidence>
<dbReference type="GO" id="GO:0005506">
    <property type="term" value="F:iron ion binding"/>
    <property type="evidence" value="ECO:0007669"/>
    <property type="project" value="InterPro"/>
</dbReference>
<evidence type="ECO:0000256" key="7">
    <source>
        <dbReference type="ARBA" id="ARBA00022723"/>
    </source>
</evidence>
<dbReference type="Proteomes" id="UP001292094">
    <property type="component" value="Unassembled WGS sequence"/>
</dbReference>
<dbReference type="AlphaFoldDB" id="A0AAE1Q017"/>
<accession>A0AAE1Q017</accession>
<evidence type="ECO:0000256" key="3">
    <source>
        <dbReference type="ARBA" id="ARBA00005286"/>
    </source>
</evidence>
<dbReference type="EC" id="1.13.99.1" evidence="4 13"/>
<evidence type="ECO:0000256" key="1">
    <source>
        <dbReference type="ARBA" id="ARBA00004496"/>
    </source>
</evidence>
<evidence type="ECO:0000256" key="10">
    <source>
        <dbReference type="ARBA" id="ARBA00029668"/>
    </source>
</evidence>
<keyword evidence="7 12" id="KW-0479">Metal-binding</keyword>
<feature type="binding site" evidence="12">
    <location>
        <position position="25"/>
    </location>
    <ligand>
        <name>Fe cation</name>
        <dbReference type="ChEBI" id="CHEBI:24875"/>
        <label>1</label>
    </ligand>
</feature>
<dbReference type="SUPFAM" id="SSF109604">
    <property type="entry name" value="HD-domain/PDEase-like"/>
    <property type="match status" value="1"/>
</dbReference>
<dbReference type="PANTHER" id="PTHR12588">
    <property type="entry name" value="MYOINOSITOL OXYGENASE"/>
    <property type="match status" value="1"/>
</dbReference>
<dbReference type="Pfam" id="PF05153">
    <property type="entry name" value="MIOX"/>
    <property type="match status" value="1"/>
</dbReference>
<feature type="compositionally biased region" description="Polar residues" evidence="14">
    <location>
        <begin position="130"/>
        <end position="139"/>
    </location>
</feature>
<evidence type="ECO:0000313" key="15">
    <source>
        <dbReference type="EMBL" id="KAK4317473.1"/>
    </source>
</evidence>
<comment type="similarity">
    <text evidence="3 13">Belongs to the myo-inositol oxygenase family.</text>
</comment>
<evidence type="ECO:0000313" key="16">
    <source>
        <dbReference type="Proteomes" id="UP001292094"/>
    </source>
</evidence>
<feature type="compositionally biased region" description="Basic residues" evidence="14">
    <location>
        <begin position="140"/>
        <end position="151"/>
    </location>
</feature>
<evidence type="ECO:0000256" key="9">
    <source>
        <dbReference type="ARBA" id="ARBA00023004"/>
    </source>
</evidence>
<organism evidence="15 16">
    <name type="scientific">Petrolisthes manimaculis</name>
    <dbReference type="NCBI Taxonomy" id="1843537"/>
    <lineage>
        <taxon>Eukaryota</taxon>
        <taxon>Metazoa</taxon>
        <taxon>Ecdysozoa</taxon>
        <taxon>Arthropoda</taxon>
        <taxon>Crustacea</taxon>
        <taxon>Multicrustacea</taxon>
        <taxon>Malacostraca</taxon>
        <taxon>Eumalacostraca</taxon>
        <taxon>Eucarida</taxon>
        <taxon>Decapoda</taxon>
        <taxon>Pleocyemata</taxon>
        <taxon>Anomura</taxon>
        <taxon>Galatheoidea</taxon>
        <taxon>Porcellanidae</taxon>
        <taxon>Petrolisthes</taxon>
    </lineage>
</organism>
<reference evidence="15" key="1">
    <citation type="submission" date="2023-11" db="EMBL/GenBank/DDBJ databases">
        <title>Genome assemblies of two species of porcelain crab, Petrolisthes cinctipes and Petrolisthes manimaculis (Anomura: Porcellanidae).</title>
        <authorList>
            <person name="Angst P."/>
        </authorList>
    </citation>
    <scope>NUCLEOTIDE SEQUENCE</scope>
    <source>
        <strain evidence="15">PB745_02</strain>
        <tissue evidence="15">Gill</tissue>
    </source>
</reference>
<keyword evidence="6 13" id="KW-0963">Cytoplasm</keyword>
<dbReference type="GO" id="GO:0005737">
    <property type="term" value="C:cytoplasm"/>
    <property type="evidence" value="ECO:0007669"/>
    <property type="project" value="UniProtKB-SubCell"/>
</dbReference>
<proteinExistence type="inferred from homology"/>
<evidence type="ECO:0000256" key="2">
    <source>
        <dbReference type="ARBA" id="ARBA00005167"/>
    </source>
</evidence>